<dbReference type="AlphaFoldDB" id="A0A399ERU4"/>
<sequence length="61" mass="6526">MEGLGRFLKWTAAAVAAGLVLQGLKLYLESQGQVVDFELGMLGFVVVYALALISLLSTKPK</sequence>
<feature type="transmembrane region" description="Helical" evidence="1">
    <location>
        <begin position="7"/>
        <end position="27"/>
    </location>
</feature>
<organism evidence="2 3">
    <name type="scientific">Calidithermus roseus</name>
    <dbReference type="NCBI Taxonomy" id="1644118"/>
    <lineage>
        <taxon>Bacteria</taxon>
        <taxon>Thermotogati</taxon>
        <taxon>Deinococcota</taxon>
        <taxon>Deinococci</taxon>
        <taxon>Thermales</taxon>
        <taxon>Thermaceae</taxon>
        <taxon>Calidithermus</taxon>
    </lineage>
</organism>
<proteinExistence type="predicted"/>
<name>A0A399ERU4_9DEIN</name>
<reference evidence="2 3" key="1">
    <citation type="submission" date="2018-08" db="EMBL/GenBank/DDBJ databases">
        <title>Meiothermus roseus NBRC 110900 genome sequencing project.</title>
        <authorList>
            <person name="Da Costa M.S."/>
            <person name="Albuquerque L."/>
            <person name="Raposo P."/>
            <person name="Froufe H.J.C."/>
            <person name="Barroso C.S."/>
            <person name="Egas C."/>
        </authorList>
    </citation>
    <scope>NUCLEOTIDE SEQUENCE [LARGE SCALE GENOMIC DNA]</scope>
    <source>
        <strain evidence="2 3">NBRC 110900</strain>
    </source>
</reference>
<keyword evidence="3" id="KW-1185">Reference proteome</keyword>
<feature type="transmembrane region" description="Helical" evidence="1">
    <location>
        <begin position="39"/>
        <end position="58"/>
    </location>
</feature>
<keyword evidence="1" id="KW-0472">Membrane</keyword>
<keyword evidence="1" id="KW-1133">Transmembrane helix</keyword>
<evidence type="ECO:0000313" key="2">
    <source>
        <dbReference type="EMBL" id="RIH87374.1"/>
    </source>
</evidence>
<protein>
    <submittedName>
        <fullName evidence="2">Uncharacterized protein</fullName>
    </submittedName>
</protein>
<evidence type="ECO:0000256" key="1">
    <source>
        <dbReference type="SAM" id="Phobius"/>
    </source>
</evidence>
<dbReference type="OrthoDB" id="9986758at2"/>
<comment type="caution">
    <text evidence="2">The sequence shown here is derived from an EMBL/GenBank/DDBJ whole genome shotgun (WGS) entry which is preliminary data.</text>
</comment>
<dbReference type="RefSeq" id="WP_119276755.1">
    <property type="nucleotide sequence ID" value="NZ_QWLA01000020.1"/>
</dbReference>
<keyword evidence="1" id="KW-0812">Transmembrane</keyword>
<gene>
    <name evidence="2" type="ORF">Mrose_01353</name>
</gene>
<dbReference type="EMBL" id="QWLA01000020">
    <property type="protein sequence ID" value="RIH87374.1"/>
    <property type="molecule type" value="Genomic_DNA"/>
</dbReference>
<dbReference type="Proteomes" id="UP000265341">
    <property type="component" value="Unassembled WGS sequence"/>
</dbReference>
<evidence type="ECO:0000313" key="3">
    <source>
        <dbReference type="Proteomes" id="UP000265341"/>
    </source>
</evidence>
<accession>A0A399ERU4</accession>